<keyword evidence="2" id="KW-0732">Signal</keyword>
<feature type="region of interest" description="Disordered" evidence="1">
    <location>
        <begin position="132"/>
        <end position="198"/>
    </location>
</feature>
<evidence type="ECO:0000313" key="5">
    <source>
        <dbReference type="Proteomes" id="UP000199598"/>
    </source>
</evidence>
<feature type="compositionally biased region" description="Basic residues" evidence="1">
    <location>
        <begin position="310"/>
        <end position="326"/>
    </location>
</feature>
<comment type="caution">
    <text evidence="4">The sequence shown here is derived from an EMBL/GenBank/DDBJ whole genome shotgun (WGS) entry which is preliminary data.</text>
</comment>
<dbReference type="SMART" id="SM00054">
    <property type="entry name" value="EFh"/>
    <property type="match status" value="4"/>
</dbReference>
<dbReference type="RefSeq" id="WP_093521971.1">
    <property type="nucleotide sequence ID" value="NZ_FOSK01000011.1"/>
</dbReference>
<dbReference type="Proteomes" id="UP000199598">
    <property type="component" value="Unassembled WGS sequence"/>
</dbReference>
<name>A0A1I4DCK3_9HYPH</name>
<sequence length="335" mass="36603">MMNFKTIMAGSVAALIAGTALSPAMAAPGFGGSFGKKMSSQFFTNFDANKDGSVTAAEIETKRKADFAKADTAGDGAITLEEWKVFAADRSSERSKDRSVRIFQRFDSDGDGQVTREEFLDKAERMTARMDKMKKRMGDRMAKMQDGKGGKGSWGDGKQGKDGKDGWQKGPRDGKQADGKQGKGGWGNGPRDQGMMSFGKHGGKGMRGEMMGAMFAKVDLDKNGKISKDELNKLADQLFANGPVDLAGFRTIAAEFKEPMYVRSFQRLDADGDLKVTQEEFFAPTAQMMKRMDRNNDGVITSADFKKMKKDWRKGHKDRKGGHGHGHGMGQGQRG</sequence>
<dbReference type="InterPro" id="IPR002048">
    <property type="entry name" value="EF_hand_dom"/>
</dbReference>
<organism evidence="4 5">
    <name type="scientific">Pseudovibrio ascidiaceicola</name>
    <dbReference type="NCBI Taxonomy" id="285279"/>
    <lineage>
        <taxon>Bacteria</taxon>
        <taxon>Pseudomonadati</taxon>
        <taxon>Pseudomonadota</taxon>
        <taxon>Alphaproteobacteria</taxon>
        <taxon>Hyphomicrobiales</taxon>
        <taxon>Stappiaceae</taxon>
        <taxon>Pseudovibrio</taxon>
    </lineage>
</organism>
<feature type="compositionally biased region" description="Basic and acidic residues" evidence="1">
    <location>
        <begin position="158"/>
        <end position="181"/>
    </location>
</feature>
<proteinExistence type="predicted"/>
<dbReference type="PROSITE" id="PS50222">
    <property type="entry name" value="EF_HAND_2"/>
    <property type="match status" value="4"/>
</dbReference>
<dbReference type="Pfam" id="PF13499">
    <property type="entry name" value="EF-hand_7"/>
    <property type="match status" value="1"/>
</dbReference>
<dbReference type="EMBL" id="FOSK01000011">
    <property type="protein sequence ID" value="SFK89846.1"/>
    <property type="molecule type" value="Genomic_DNA"/>
</dbReference>
<evidence type="ECO:0000259" key="3">
    <source>
        <dbReference type="PROSITE" id="PS50222"/>
    </source>
</evidence>
<dbReference type="Gene3D" id="1.10.238.10">
    <property type="entry name" value="EF-hand"/>
    <property type="match status" value="4"/>
</dbReference>
<evidence type="ECO:0000256" key="1">
    <source>
        <dbReference type="SAM" id="MobiDB-lite"/>
    </source>
</evidence>
<feature type="domain" description="EF-hand" evidence="3">
    <location>
        <begin position="94"/>
        <end position="129"/>
    </location>
</feature>
<dbReference type="PANTHER" id="PTHR10827:SF85">
    <property type="entry name" value="CALCIUM-BINDING PROTEIN"/>
    <property type="match status" value="1"/>
</dbReference>
<feature type="signal peptide" evidence="2">
    <location>
        <begin position="1"/>
        <end position="26"/>
    </location>
</feature>
<feature type="domain" description="EF-hand" evidence="3">
    <location>
        <begin position="58"/>
        <end position="93"/>
    </location>
</feature>
<feature type="domain" description="EF-hand" evidence="3">
    <location>
        <begin position="206"/>
        <end position="241"/>
    </location>
</feature>
<reference evidence="4 5" key="1">
    <citation type="submission" date="2016-10" db="EMBL/GenBank/DDBJ databases">
        <authorList>
            <person name="Varghese N."/>
            <person name="Submissions S."/>
        </authorList>
    </citation>
    <scope>NUCLEOTIDE SEQUENCE [LARGE SCALE GENOMIC DNA]</scope>
    <source>
        <strain evidence="4 5">DSM 16392</strain>
    </source>
</reference>
<feature type="chain" id="PRO_5045546244" evidence="2">
    <location>
        <begin position="27"/>
        <end position="335"/>
    </location>
</feature>
<evidence type="ECO:0000313" key="4">
    <source>
        <dbReference type="EMBL" id="SFK89846.1"/>
    </source>
</evidence>
<dbReference type="PANTHER" id="PTHR10827">
    <property type="entry name" value="RETICULOCALBIN"/>
    <property type="match status" value="1"/>
</dbReference>
<dbReference type="InterPro" id="IPR011992">
    <property type="entry name" value="EF-hand-dom_pair"/>
</dbReference>
<dbReference type="InterPro" id="IPR018247">
    <property type="entry name" value="EF_Hand_1_Ca_BS"/>
</dbReference>
<feature type="compositionally biased region" description="Basic and acidic residues" evidence="1">
    <location>
        <begin position="132"/>
        <end position="149"/>
    </location>
</feature>
<gene>
    <name evidence="4" type="ORF">SAMN04488518_11150</name>
</gene>
<evidence type="ECO:0000256" key="2">
    <source>
        <dbReference type="SAM" id="SignalP"/>
    </source>
</evidence>
<dbReference type="SUPFAM" id="SSF47473">
    <property type="entry name" value="EF-hand"/>
    <property type="match status" value="2"/>
</dbReference>
<keyword evidence="5" id="KW-1185">Reference proteome</keyword>
<accession>A0A1I4DCK3</accession>
<dbReference type="Pfam" id="PF13202">
    <property type="entry name" value="EF-hand_5"/>
    <property type="match status" value="3"/>
</dbReference>
<protein>
    <submittedName>
        <fullName evidence="4">Ca2+-binding protein, EF-hand superfamily</fullName>
    </submittedName>
</protein>
<feature type="region of interest" description="Disordered" evidence="1">
    <location>
        <begin position="310"/>
        <end position="335"/>
    </location>
</feature>
<feature type="domain" description="EF-hand" evidence="3">
    <location>
        <begin position="287"/>
        <end position="315"/>
    </location>
</feature>
<dbReference type="PROSITE" id="PS00018">
    <property type="entry name" value="EF_HAND_1"/>
    <property type="match status" value="3"/>
</dbReference>